<sequence>MNNRLTIYIVGDFKSEAADGLAEFSYQNVKLLRDEFIFEFVEFDALQPEEYYKLEVREGIDVHRFGVKGLTFFTLPTNYSKWIKGLNKSAGLFHLHHIWNIRNYLIARHLIKNNIPYLITPHDSYVYSKSYNLSRPLFKRLYRRAFVLIFDKYVLDHARVVHALTNHCVPSLQLITHSRIEVVENQISDPHIPLSIASVKMQVCFIGRFNVFQKGIDLALRAFGLFKNNGTNPGVQFVLVGPGDKHAINLVKSLCEDLRLEIDRDVFFPGKVSEVERNSFLQESMVYMQLSRHEGFGLSVVQALASYKPVIVSEGIPIGETIEKYNAGYVVENTQEAAEALHKIFTMPTEEYLQMANNARRCYLQEFHSTVIKPKLISLYTLAAVK</sequence>
<keyword evidence="4" id="KW-1185">Reference proteome</keyword>
<dbReference type="Gene3D" id="3.40.50.2000">
    <property type="entry name" value="Glycogen Phosphorylase B"/>
    <property type="match status" value="2"/>
</dbReference>
<protein>
    <submittedName>
        <fullName evidence="3">Glycosyltransferase involved in cell wall bisynthesis</fullName>
    </submittedName>
</protein>
<evidence type="ECO:0000259" key="2">
    <source>
        <dbReference type="Pfam" id="PF00534"/>
    </source>
</evidence>
<feature type="domain" description="Glycosyl transferase family 1" evidence="2">
    <location>
        <begin position="201"/>
        <end position="361"/>
    </location>
</feature>
<name>A0A1T5EEQ0_9SPHI</name>
<gene>
    <name evidence="3" type="ORF">SAMN05661099_2941</name>
</gene>
<organism evidence="3 4">
    <name type="scientific">Daejeonella lutea</name>
    <dbReference type="NCBI Taxonomy" id="572036"/>
    <lineage>
        <taxon>Bacteria</taxon>
        <taxon>Pseudomonadati</taxon>
        <taxon>Bacteroidota</taxon>
        <taxon>Sphingobacteriia</taxon>
        <taxon>Sphingobacteriales</taxon>
        <taxon>Sphingobacteriaceae</taxon>
        <taxon>Daejeonella</taxon>
    </lineage>
</organism>
<dbReference type="AlphaFoldDB" id="A0A1T5EEQ0"/>
<dbReference type="EMBL" id="FUYR01000003">
    <property type="protein sequence ID" value="SKB82329.1"/>
    <property type="molecule type" value="Genomic_DNA"/>
</dbReference>
<proteinExistence type="predicted"/>
<evidence type="ECO:0000256" key="1">
    <source>
        <dbReference type="ARBA" id="ARBA00022679"/>
    </source>
</evidence>
<reference evidence="4" key="1">
    <citation type="submission" date="2017-02" db="EMBL/GenBank/DDBJ databases">
        <authorList>
            <person name="Varghese N."/>
            <person name="Submissions S."/>
        </authorList>
    </citation>
    <scope>NUCLEOTIDE SEQUENCE [LARGE SCALE GENOMIC DNA]</scope>
    <source>
        <strain evidence="4">DSM 22385</strain>
    </source>
</reference>
<dbReference type="SUPFAM" id="SSF53756">
    <property type="entry name" value="UDP-Glycosyltransferase/glycogen phosphorylase"/>
    <property type="match status" value="1"/>
</dbReference>
<dbReference type="Pfam" id="PF00534">
    <property type="entry name" value="Glycos_transf_1"/>
    <property type="match status" value="1"/>
</dbReference>
<dbReference type="PANTHER" id="PTHR46401">
    <property type="entry name" value="GLYCOSYLTRANSFERASE WBBK-RELATED"/>
    <property type="match status" value="1"/>
</dbReference>
<dbReference type="RefSeq" id="WP_079703455.1">
    <property type="nucleotide sequence ID" value="NZ_FUYR01000003.1"/>
</dbReference>
<dbReference type="OrthoDB" id="9790710at2"/>
<dbReference type="GO" id="GO:0016757">
    <property type="term" value="F:glycosyltransferase activity"/>
    <property type="evidence" value="ECO:0007669"/>
    <property type="project" value="InterPro"/>
</dbReference>
<accession>A0A1T5EEQ0</accession>
<dbReference type="STRING" id="572036.SAMN05661099_2941"/>
<evidence type="ECO:0000313" key="3">
    <source>
        <dbReference type="EMBL" id="SKB82329.1"/>
    </source>
</evidence>
<keyword evidence="1 3" id="KW-0808">Transferase</keyword>
<dbReference type="InterPro" id="IPR001296">
    <property type="entry name" value="Glyco_trans_1"/>
</dbReference>
<dbReference type="CDD" id="cd03801">
    <property type="entry name" value="GT4_PimA-like"/>
    <property type="match status" value="1"/>
</dbReference>
<dbReference type="Proteomes" id="UP000189981">
    <property type="component" value="Unassembled WGS sequence"/>
</dbReference>
<evidence type="ECO:0000313" key="4">
    <source>
        <dbReference type="Proteomes" id="UP000189981"/>
    </source>
</evidence>
<dbReference type="GO" id="GO:0009103">
    <property type="term" value="P:lipopolysaccharide biosynthetic process"/>
    <property type="evidence" value="ECO:0007669"/>
    <property type="project" value="TreeGrafter"/>
</dbReference>
<dbReference type="PANTHER" id="PTHR46401:SF2">
    <property type="entry name" value="GLYCOSYLTRANSFERASE WBBK-RELATED"/>
    <property type="match status" value="1"/>
</dbReference>